<organism evidence="1 2">
    <name type="scientific">Mycoplasmopsis glycophila</name>
    <dbReference type="NCBI Taxonomy" id="171285"/>
    <lineage>
        <taxon>Bacteria</taxon>
        <taxon>Bacillati</taxon>
        <taxon>Mycoplasmatota</taxon>
        <taxon>Mycoplasmoidales</taxon>
        <taxon>Metamycoplasmataceae</taxon>
        <taxon>Mycoplasmopsis</taxon>
    </lineage>
</organism>
<dbReference type="AlphaFoldDB" id="A0A449AV41"/>
<name>A0A449AV41_9BACT</name>
<gene>
    <name evidence="1" type="ORF">NCTC10194_00349</name>
</gene>
<reference evidence="1 2" key="1">
    <citation type="submission" date="2019-01" db="EMBL/GenBank/DDBJ databases">
        <authorList>
            <consortium name="Pathogen Informatics"/>
        </authorList>
    </citation>
    <scope>NUCLEOTIDE SEQUENCE [LARGE SCALE GENOMIC DNA]</scope>
    <source>
        <strain evidence="1 2">NCTC10194</strain>
    </source>
</reference>
<proteinExistence type="predicted"/>
<accession>A0A449AV41</accession>
<dbReference type="EMBL" id="LR215024">
    <property type="protein sequence ID" value="VEU70340.1"/>
    <property type="molecule type" value="Genomic_DNA"/>
</dbReference>
<sequence>MIDPNYFFGYVFNLDSKEKLISIDIDKNAIGIEDTYNSLDFINWIYKLENSNLTKIFEMILEQTDYQKTTFWEKIITNHNRKYELLKLYLEMNFEENTNNNSFWKFKQKFIESLQLDYHWRLEDGKEL</sequence>
<protein>
    <submittedName>
        <fullName evidence="1">Uncharacterized protein</fullName>
    </submittedName>
</protein>
<dbReference type="RefSeq" id="WP_129622136.1">
    <property type="nucleotide sequence ID" value="NZ_LR215024.1"/>
</dbReference>
<keyword evidence="2" id="KW-1185">Reference proteome</keyword>
<dbReference type="Proteomes" id="UP000290815">
    <property type="component" value="Chromosome"/>
</dbReference>
<evidence type="ECO:0000313" key="1">
    <source>
        <dbReference type="EMBL" id="VEU70340.1"/>
    </source>
</evidence>
<evidence type="ECO:0000313" key="2">
    <source>
        <dbReference type="Proteomes" id="UP000290815"/>
    </source>
</evidence>
<dbReference type="KEGG" id="mgly:NCTC10194_00349"/>